<dbReference type="AlphaFoldDB" id="A0A820HYN2"/>
<feature type="repeat" description="TPR" evidence="3">
    <location>
        <begin position="22"/>
        <end position="55"/>
    </location>
</feature>
<reference evidence="4" key="1">
    <citation type="submission" date="2021-02" db="EMBL/GenBank/DDBJ databases">
        <authorList>
            <person name="Nowell W R."/>
        </authorList>
    </citation>
    <scope>NUCLEOTIDE SEQUENCE</scope>
</reference>
<dbReference type="InterPro" id="IPR011990">
    <property type="entry name" value="TPR-like_helical_dom_sf"/>
</dbReference>
<dbReference type="SUPFAM" id="SSF48452">
    <property type="entry name" value="TPR-like"/>
    <property type="match status" value="1"/>
</dbReference>
<dbReference type="SMART" id="SM00028">
    <property type="entry name" value="TPR"/>
    <property type="match status" value="2"/>
</dbReference>
<comment type="caution">
    <text evidence="4">The sequence shown here is derived from an EMBL/GenBank/DDBJ whole genome shotgun (WGS) entry which is preliminary data.</text>
</comment>
<dbReference type="Proteomes" id="UP000663836">
    <property type="component" value="Unassembled WGS sequence"/>
</dbReference>
<sequence>QMGEYDKGERIFLRMNHQEGLINVAELKGNFYLAMKQYKQAIVYYEQSLKLRRKLLPESHPDIGKSYSAIAMAYEFWKQYPKSSDYYQLAIKQYQHILKNDHPLITQIKNNLKKLQH</sequence>
<evidence type="ECO:0000313" key="5">
    <source>
        <dbReference type="Proteomes" id="UP000663836"/>
    </source>
</evidence>
<dbReference type="PANTHER" id="PTHR45641:SF19">
    <property type="entry name" value="NEPHROCYSTIN-3"/>
    <property type="match status" value="1"/>
</dbReference>
<accession>A0A820HYN2</accession>
<proteinExistence type="predicted"/>
<name>A0A820HYN2_9BILA</name>
<evidence type="ECO:0000256" key="3">
    <source>
        <dbReference type="PROSITE-ProRule" id="PRU00339"/>
    </source>
</evidence>
<dbReference type="EMBL" id="CAJOBD010035179">
    <property type="protein sequence ID" value="CAF4299126.1"/>
    <property type="molecule type" value="Genomic_DNA"/>
</dbReference>
<dbReference type="Pfam" id="PF13424">
    <property type="entry name" value="TPR_12"/>
    <property type="match status" value="1"/>
</dbReference>
<keyword evidence="2 3" id="KW-0802">TPR repeat</keyword>
<evidence type="ECO:0000313" key="4">
    <source>
        <dbReference type="EMBL" id="CAF4299126.1"/>
    </source>
</evidence>
<evidence type="ECO:0000256" key="1">
    <source>
        <dbReference type="ARBA" id="ARBA00022737"/>
    </source>
</evidence>
<organism evidence="4 5">
    <name type="scientific">Rotaria sordida</name>
    <dbReference type="NCBI Taxonomy" id="392033"/>
    <lineage>
        <taxon>Eukaryota</taxon>
        <taxon>Metazoa</taxon>
        <taxon>Spiralia</taxon>
        <taxon>Gnathifera</taxon>
        <taxon>Rotifera</taxon>
        <taxon>Eurotatoria</taxon>
        <taxon>Bdelloidea</taxon>
        <taxon>Philodinida</taxon>
        <taxon>Philodinidae</taxon>
        <taxon>Rotaria</taxon>
    </lineage>
</organism>
<dbReference type="Gene3D" id="1.25.40.10">
    <property type="entry name" value="Tetratricopeptide repeat domain"/>
    <property type="match status" value="1"/>
</dbReference>
<dbReference type="PROSITE" id="PS50005">
    <property type="entry name" value="TPR"/>
    <property type="match status" value="1"/>
</dbReference>
<dbReference type="InterPro" id="IPR019734">
    <property type="entry name" value="TPR_rpt"/>
</dbReference>
<evidence type="ECO:0008006" key="6">
    <source>
        <dbReference type="Google" id="ProtNLM"/>
    </source>
</evidence>
<feature type="non-terminal residue" evidence="4">
    <location>
        <position position="1"/>
    </location>
</feature>
<evidence type="ECO:0000256" key="2">
    <source>
        <dbReference type="ARBA" id="ARBA00022803"/>
    </source>
</evidence>
<keyword evidence="1" id="KW-0677">Repeat</keyword>
<protein>
    <recommendedName>
        <fullName evidence="6">Tetratricopeptide repeat protein</fullName>
    </recommendedName>
</protein>
<dbReference type="PANTHER" id="PTHR45641">
    <property type="entry name" value="TETRATRICOPEPTIDE REPEAT PROTEIN (AFU_ORTHOLOGUE AFUA_6G03870)"/>
    <property type="match status" value="1"/>
</dbReference>
<gene>
    <name evidence="4" type="ORF">JBS370_LOCUS40324</name>
</gene>